<protein>
    <submittedName>
        <fullName evidence="3">Aminotransferase class V-fold PLP-dependent enzyme</fullName>
    </submittedName>
</protein>
<dbReference type="EMBL" id="JAPJZH010000001">
    <property type="protein sequence ID" value="MDA4844166.1"/>
    <property type="molecule type" value="Genomic_DNA"/>
</dbReference>
<proteinExistence type="predicted"/>
<dbReference type="Pfam" id="PF00266">
    <property type="entry name" value="Aminotran_5"/>
    <property type="match status" value="1"/>
</dbReference>
<dbReference type="InterPro" id="IPR000192">
    <property type="entry name" value="Aminotrans_V_dom"/>
</dbReference>
<evidence type="ECO:0000313" key="4">
    <source>
        <dbReference type="Proteomes" id="UP001148313"/>
    </source>
</evidence>
<dbReference type="Gene3D" id="3.90.1150.10">
    <property type="entry name" value="Aspartate Aminotransferase, domain 1"/>
    <property type="match status" value="1"/>
</dbReference>
<dbReference type="PANTHER" id="PTHR43686">
    <property type="entry name" value="SULFURTRANSFERASE-RELATED"/>
    <property type="match status" value="1"/>
</dbReference>
<dbReference type="InterPro" id="IPR015424">
    <property type="entry name" value="PyrdxlP-dep_Trfase"/>
</dbReference>
<dbReference type="Gene3D" id="3.40.640.10">
    <property type="entry name" value="Type I PLP-dependent aspartate aminotransferase-like (Major domain)"/>
    <property type="match status" value="1"/>
</dbReference>
<sequence length="486" mass="51915">MALDAFRKSLQSNNNILAAIRDGVIGDGARIPGLFGDVALVYADYVASGRALTQVEDYIRDAVLPYYANSHTEASYCGAYMTRMRGAARAEIARLTRARGCSVIFAGSGATAGVNRLVHLFGVNTARKAVVFVGPYEHHSNLLPWRESRARVIEIPEGESGGPDLAALEDELRANADADLKIGAFSAASNVTGIITDTEATTRLLKRHEALAVWDYAGGGPYLPIDMAPTPETMKDAVVVSPHKFPGGPGASGVLIVRDRAVVPGRPSWPGGGTVTFVSPWEQVYSASPVAREEAGTPNVVGDIRAALAFIVKDAIGTEAIAEREAALNAMAVAGWASNRQLRLLGAEHANRLPIFSFLVCRADGRPFHHQLFTRMLSDVCGIQARGGCACAGPYAHRLLGIDETASRALLADLHAGRELRKPGWVRLNFSYLLNDTTARYIIDSVNALSTRLDALEVYYDTDPTTARFSPVATLPEAGMAAASPM</sequence>
<comment type="caution">
    <text evidence="3">The sequence shown here is derived from an EMBL/GenBank/DDBJ whole genome shotgun (WGS) entry which is preliminary data.</text>
</comment>
<gene>
    <name evidence="3" type="ORF">OOZ53_02345</name>
</gene>
<evidence type="ECO:0000259" key="2">
    <source>
        <dbReference type="Pfam" id="PF00266"/>
    </source>
</evidence>
<keyword evidence="3" id="KW-0032">Aminotransferase</keyword>
<dbReference type="RefSeq" id="WP_271087689.1">
    <property type="nucleotide sequence ID" value="NZ_JAPJZH010000001.1"/>
</dbReference>
<dbReference type="InterPro" id="IPR015422">
    <property type="entry name" value="PyrdxlP-dep_Trfase_small"/>
</dbReference>
<keyword evidence="1" id="KW-0663">Pyridoxal phosphate</keyword>
<feature type="domain" description="Aminotransferase class V" evidence="2">
    <location>
        <begin position="41"/>
        <end position="399"/>
    </location>
</feature>
<keyword evidence="4" id="KW-1185">Reference proteome</keyword>
<dbReference type="Proteomes" id="UP001148313">
    <property type="component" value="Unassembled WGS sequence"/>
</dbReference>
<accession>A0ABT4VHH7</accession>
<organism evidence="3 4">
    <name type="scientific">Hoeflea poritis</name>
    <dbReference type="NCBI Taxonomy" id="2993659"/>
    <lineage>
        <taxon>Bacteria</taxon>
        <taxon>Pseudomonadati</taxon>
        <taxon>Pseudomonadota</taxon>
        <taxon>Alphaproteobacteria</taxon>
        <taxon>Hyphomicrobiales</taxon>
        <taxon>Rhizobiaceae</taxon>
        <taxon>Hoeflea</taxon>
    </lineage>
</organism>
<keyword evidence="3" id="KW-0808">Transferase</keyword>
<name>A0ABT4VHH7_9HYPH</name>
<dbReference type="InterPro" id="IPR015421">
    <property type="entry name" value="PyrdxlP-dep_Trfase_major"/>
</dbReference>
<dbReference type="PANTHER" id="PTHR43686:SF1">
    <property type="entry name" value="AMINOTRAN_5 DOMAIN-CONTAINING PROTEIN"/>
    <property type="match status" value="1"/>
</dbReference>
<evidence type="ECO:0000256" key="1">
    <source>
        <dbReference type="ARBA" id="ARBA00022898"/>
    </source>
</evidence>
<dbReference type="GO" id="GO:0008483">
    <property type="term" value="F:transaminase activity"/>
    <property type="evidence" value="ECO:0007669"/>
    <property type="project" value="UniProtKB-KW"/>
</dbReference>
<reference evidence="3" key="1">
    <citation type="submission" date="2022-11" db="EMBL/GenBank/DDBJ databases">
        <title>Hoeflea poritis sp. nov., isolated from scleractinian coral Porites lutea.</title>
        <authorList>
            <person name="Zhang G."/>
            <person name="Wei Q."/>
            <person name="Cai L."/>
        </authorList>
    </citation>
    <scope>NUCLEOTIDE SEQUENCE</scope>
    <source>
        <strain evidence="3">E7-10</strain>
    </source>
</reference>
<dbReference type="SUPFAM" id="SSF53383">
    <property type="entry name" value="PLP-dependent transferases"/>
    <property type="match status" value="1"/>
</dbReference>
<evidence type="ECO:0000313" key="3">
    <source>
        <dbReference type="EMBL" id="MDA4844166.1"/>
    </source>
</evidence>